<reference evidence="4" key="1">
    <citation type="submission" date="2017-10" db="EMBL/GenBank/DDBJ databases">
        <title>A new Pekin duck reference genome.</title>
        <authorList>
            <person name="Hou Z.-C."/>
            <person name="Zhou Z.-K."/>
            <person name="Zhu F."/>
            <person name="Hou S.-S."/>
        </authorList>
    </citation>
    <scope>NUCLEOTIDE SEQUENCE [LARGE SCALE GENOMIC DNA]</scope>
</reference>
<accession>A0A493TYL6</accession>
<dbReference type="GO" id="GO:0045893">
    <property type="term" value="P:positive regulation of DNA-templated transcription"/>
    <property type="evidence" value="ECO:0007669"/>
    <property type="project" value="Ensembl"/>
</dbReference>
<name>A0A493TYL6_ANAPP</name>
<dbReference type="InterPro" id="IPR029332">
    <property type="entry name" value="PEHE_dom"/>
</dbReference>
<feature type="compositionally biased region" description="Basic and acidic residues" evidence="1">
    <location>
        <begin position="160"/>
        <end position="176"/>
    </location>
</feature>
<dbReference type="Pfam" id="PF15275">
    <property type="entry name" value="PEHE"/>
    <property type="match status" value="1"/>
</dbReference>
<organism evidence="3 4">
    <name type="scientific">Anas platyrhynchos platyrhynchos</name>
    <name type="common">Northern mallard</name>
    <dbReference type="NCBI Taxonomy" id="8840"/>
    <lineage>
        <taxon>Eukaryota</taxon>
        <taxon>Metazoa</taxon>
        <taxon>Chordata</taxon>
        <taxon>Craniata</taxon>
        <taxon>Vertebrata</taxon>
        <taxon>Euteleostomi</taxon>
        <taxon>Archelosauria</taxon>
        <taxon>Archosauria</taxon>
        <taxon>Dinosauria</taxon>
        <taxon>Saurischia</taxon>
        <taxon>Theropoda</taxon>
        <taxon>Coelurosauria</taxon>
        <taxon>Aves</taxon>
        <taxon>Neognathae</taxon>
        <taxon>Galloanserae</taxon>
        <taxon>Anseriformes</taxon>
        <taxon>Anatidae</taxon>
        <taxon>Anatinae</taxon>
        <taxon>Anas</taxon>
    </lineage>
</organism>
<dbReference type="Ensembl" id="ENSAPLT00000048462.1">
    <property type="protein sequence ID" value="ENSAPLP00000030884.1"/>
    <property type="gene ID" value="ENSAPLG00000012269.2"/>
</dbReference>
<dbReference type="GeneTree" id="ENSGT00390000018292"/>
<dbReference type="InterPro" id="IPR026711">
    <property type="entry name" value="Msl-1"/>
</dbReference>
<dbReference type="Gene3D" id="6.10.250.2000">
    <property type="match status" value="1"/>
</dbReference>
<feature type="domain" description="PEHE" evidence="2">
    <location>
        <begin position="259"/>
        <end position="378"/>
    </location>
</feature>
<dbReference type="Proteomes" id="UP000016666">
    <property type="component" value="Unassembled WGS sequence"/>
</dbReference>
<dbReference type="AlphaFoldDB" id="A0A493TYL6"/>
<gene>
    <name evidence="3" type="primary">MSL1</name>
</gene>
<dbReference type="STRING" id="8840.ENSAPLP00000030884"/>
<dbReference type="GO" id="GO:0003682">
    <property type="term" value="F:chromatin binding"/>
    <property type="evidence" value="ECO:0007669"/>
    <property type="project" value="TreeGrafter"/>
</dbReference>
<sequence length="401" mass="44995">GSNTAASFLFSPWGGRGGDPQCVHGGFVGFLGCGCSPPGKGRERSAPHGAVPNVPRVSHTHPCLGHVLPQSSGEGGKRSQIRGKNPKSFIGAGLGALVCRARLSQPSRPPNLPWGGFLPSHTERKTPVKKLVSEFSKVKSKTLKHSPGKEESSGSLSETVCKRELRSQETPEKNRSLLETPLRPSAPLKGPGGQPKEKGFFSELEDLPYLSTTEMYLCRWHQPPPSPLPLREPSPKKEETVASKGFWPCLAPFPFHPPAFLVPSWRDHVVEPLRDPNPSDVLENLDDSVFSKRHAKLELDEKRRKRWDIQRIREQRILQRLQLRMYKRKGIQESEPEVTSFFPEPDDVESLLITPYLPVVAFGRPLPKLTPQNFELPWLDERSRCRLEVQKKQTPHRTCRK</sequence>
<evidence type="ECO:0000313" key="4">
    <source>
        <dbReference type="Proteomes" id="UP000016666"/>
    </source>
</evidence>
<reference evidence="3" key="3">
    <citation type="submission" date="2025-09" db="UniProtKB">
        <authorList>
            <consortium name="Ensembl"/>
        </authorList>
    </citation>
    <scope>IDENTIFICATION</scope>
</reference>
<dbReference type="GO" id="GO:0072487">
    <property type="term" value="C:MSL complex"/>
    <property type="evidence" value="ECO:0007669"/>
    <property type="project" value="Ensembl"/>
</dbReference>
<dbReference type="GO" id="GO:0030674">
    <property type="term" value="F:protein-macromolecule adaptor activity"/>
    <property type="evidence" value="ECO:0007669"/>
    <property type="project" value="Ensembl"/>
</dbReference>
<proteinExistence type="predicted"/>
<evidence type="ECO:0000256" key="1">
    <source>
        <dbReference type="SAM" id="MobiDB-lite"/>
    </source>
</evidence>
<keyword evidence="4" id="KW-1185">Reference proteome</keyword>
<reference evidence="3" key="2">
    <citation type="submission" date="2025-08" db="UniProtKB">
        <authorList>
            <consortium name="Ensembl"/>
        </authorList>
    </citation>
    <scope>IDENTIFICATION</scope>
</reference>
<dbReference type="PANTHER" id="PTHR21656:SF2">
    <property type="entry name" value="MALE-SPECIFIC LETHAL 1 HOMOLOG"/>
    <property type="match status" value="1"/>
</dbReference>
<feature type="region of interest" description="Disordered" evidence="1">
    <location>
        <begin position="138"/>
        <end position="199"/>
    </location>
</feature>
<evidence type="ECO:0000313" key="3">
    <source>
        <dbReference type="Ensembl" id="ENSAPLP00000030884.1"/>
    </source>
</evidence>
<evidence type="ECO:0000259" key="2">
    <source>
        <dbReference type="PROSITE" id="PS52052"/>
    </source>
</evidence>
<dbReference type="PROSITE" id="PS52052">
    <property type="entry name" value="PEHE"/>
    <property type="match status" value="1"/>
</dbReference>
<dbReference type="PANTHER" id="PTHR21656">
    <property type="entry name" value="MALE-SPECIFIC LETHAL-1 PROTEIN"/>
    <property type="match status" value="1"/>
</dbReference>
<dbReference type="GO" id="GO:0005654">
    <property type="term" value="C:nucleoplasm"/>
    <property type="evidence" value="ECO:0007669"/>
    <property type="project" value="Ensembl"/>
</dbReference>
<protein>
    <submittedName>
        <fullName evidence="3">MSL complex subunit 1</fullName>
    </submittedName>
</protein>
<dbReference type="SMART" id="SM01300">
    <property type="entry name" value="PEHE"/>
    <property type="match status" value="1"/>
</dbReference>